<feature type="non-terminal residue" evidence="1">
    <location>
        <position position="1"/>
    </location>
</feature>
<reference evidence="1" key="2">
    <citation type="journal article" date="2023" name="Microbiol Resour">
        <title>Decontamination and Annotation of the Draft Genome Sequence of the Oomycete Lagenidium giganteum ARSEF 373.</title>
        <authorList>
            <person name="Morgan W.R."/>
            <person name="Tartar A."/>
        </authorList>
    </citation>
    <scope>NUCLEOTIDE SEQUENCE</scope>
    <source>
        <strain evidence="1">ARSEF 373</strain>
    </source>
</reference>
<dbReference type="AlphaFoldDB" id="A0AAV2YRG6"/>
<evidence type="ECO:0008006" key="3">
    <source>
        <dbReference type="Google" id="ProtNLM"/>
    </source>
</evidence>
<comment type="caution">
    <text evidence="1">The sequence shown here is derived from an EMBL/GenBank/DDBJ whole genome shotgun (WGS) entry which is preliminary data.</text>
</comment>
<evidence type="ECO:0000313" key="1">
    <source>
        <dbReference type="EMBL" id="DAZ95809.1"/>
    </source>
</evidence>
<sequence>HARLLELKKRTFAKNGRDRLNVFNDELNARHFQEAVLCARSVGLAQAKAVSIKTPVKRQRKMRRANDDGEAAVEAVPLHSRQSLQALSSAVKIPTTTLWRYVKEGSVLRRANILAKPILSAHHMEDRLSFSLQHVSPIGVVLLAFWDAFPFDPMLDSIHIDDTWFYINKAIRKAYLLIDESVHKLSLARPMIKVMFLVAAARLSTVTKRLTAASASGLLAHTHMQNKAPNIDQRANRY</sequence>
<dbReference type="PANTHER" id="PTHR47169">
    <property type="entry name" value="OS01G0541250 PROTEIN"/>
    <property type="match status" value="1"/>
</dbReference>
<evidence type="ECO:0000313" key="2">
    <source>
        <dbReference type="Proteomes" id="UP001146120"/>
    </source>
</evidence>
<dbReference type="EMBL" id="DAKRPA010000189">
    <property type="protein sequence ID" value="DAZ95809.1"/>
    <property type="molecule type" value="Genomic_DNA"/>
</dbReference>
<dbReference type="Proteomes" id="UP001146120">
    <property type="component" value="Unassembled WGS sequence"/>
</dbReference>
<proteinExistence type="predicted"/>
<accession>A0AAV2YRG6</accession>
<reference evidence="1" key="1">
    <citation type="submission" date="2022-11" db="EMBL/GenBank/DDBJ databases">
        <authorList>
            <person name="Morgan W.R."/>
            <person name="Tartar A."/>
        </authorList>
    </citation>
    <scope>NUCLEOTIDE SEQUENCE</scope>
    <source>
        <strain evidence="1">ARSEF 373</strain>
    </source>
</reference>
<keyword evidence="2" id="KW-1185">Reference proteome</keyword>
<gene>
    <name evidence="1" type="ORF">N0F65_009205</name>
</gene>
<name>A0AAV2YRG6_9STRA</name>
<organism evidence="1 2">
    <name type="scientific">Lagenidium giganteum</name>
    <dbReference type="NCBI Taxonomy" id="4803"/>
    <lineage>
        <taxon>Eukaryota</taxon>
        <taxon>Sar</taxon>
        <taxon>Stramenopiles</taxon>
        <taxon>Oomycota</taxon>
        <taxon>Peronosporomycetes</taxon>
        <taxon>Pythiales</taxon>
        <taxon>Pythiaceae</taxon>
    </lineage>
</organism>
<protein>
    <recommendedName>
        <fullName evidence="3">Transposase</fullName>
    </recommendedName>
</protein>